<sequence length="348" mass="38072">TQTELPHKHAAVQISSCRECLRLSLVPEGSGDGRCLWCDQVDDLLSLVAELKEEVERLRSIRECEREIDWWSRTRPSLGPGQRMEAPQGVEDPLPSCQQAEGGDLRDGGEWKQVPAQGGRQIPSWPPSPSQLPLHNRYGALEVEGQASGEGGEGEGPARGLPRANQSAPQITTALVKKKRRVIVVGDSLLWETEGPICRPDPSHREVCCLPGAQVRDITKKLPDLVRPSNYYPLLVVQVGSDEITERSPKAIKRDFRALGQLVAGSGAQIVFSSILSMAGKNAERNRKTHLINKGLGGWCCQWNFGFLDHGEVYTAPGLLAADGDQLSPKGKRILTHELAGLIERALN</sequence>
<dbReference type="EMBL" id="KK481585">
    <property type="protein sequence ID" value="KFQ60646.1"/>
    <property type="molecule type" value="Genomic_DNA"/>
</dbReference>
<feature type="region of interest" description="Disordered" evidence="2">
    <location>
        <begin position="146"/>
        <end position="167"/>
    </location>
</feature>
<evidence type="ECO:0000256" key="1">
    <source>
        <dbReference type="SAM" id="Coils"/>
    </source>
</evidence>
<keyword evidence="1" id="KW-0175">Coiled coil</keyword>
<accession>A0A091TPP0</accession>
<feature type="non-terminal residue" evidence="3">
    <location>
        <position position="1"/>
    </location>
</feature>
<evidence type="ECO:0000256" key="2">
    <source>
        <dbReference type="SAM" id="MobiDB-lite"/>
    </source>
</evidence>
<keyword evidence="4" id="KW-1185">Reference proteome</keyword>
<feature type="coiled-coil region" evidence="1">
    <location>
        <begin position="41"/>
        <end position="68"/>
    </location>
</feature>
<organism evidence="3 4">
    <name type="scientific">Pelecanus crispus</name>
    <name type="common">Dalmatian pelican</name>
    <dbReference type="NCBI Taxonomy" id="36300"/>
    <lineage>
        <taxon>Eukaryota</taxon>
        <taxon>Metazoa</taxon>
        <taxon>Chordata</taxon>
        <taxon>Craniata</taxon>
        <taxon>Vertebrata</taxon>
        <taxon>Euteleostomi</taxon>
        <taxon>Archelosauria</taxon>
        <taxon>Archosauria</taxon>
        <taxon>Dinosauria</taxon>
        <taxon>Saurischia</taxon>
        <taxon>Theropoda</taxon>
        <taxon>Coelurosauria</taxon>
        <taxon>Aves</taxon>
        <taxon>Neognathae</taxon>
        <taxon>Neoaves</taxon>
        <taxon>Aequornithes</taxon>
        <taxon>Pelecaniformes</taxon>
        <taxon>Pelecanidae</taxon>
        <taxon>Pelecanus</taxon>
    </lineage>
</organism>
<feature type="non-terminal residue" evidence="3">
    <location>
        <position position="348"/>
    </location>
</feature>
<feature type="compositionally biased region" description="Gly residues" evidence="2">
    <location>
        <begin position="148"/>
        <end position="157"/>
    </location>
</feature>
<name>A0A091TPP0_PELCR</name>
<evidence type="ECO:0000313" key="4">
    <source>
        <dbReference type="Proteomes" id="UP000054150"/>
    </source>
</evidence>
<dbReference type="Gene3D" id="3.40.50.12690">
    <property type="match status" value="1"/>
</dbReference>
<dbReference type="Proteomes" id="UP000054150">
    <property type="component" value="Unassembled WGS sequence"/>
</dbReference>
<evidence type="ECO:0000313" key="3">
    <source>
        <dbReference type="EMBL" id="KFQ60646.1"/>
    </source>
</evidence>
<proteinExistence type="predicted"/>
<gene>
    <name evidence="3" type="ORF">N334_01172</name>
</gene>
<dbReference type="SUPFAM" id="SSF52266">
    <property type="entry name" value="SGNH hydrolase"/>
    <property type="match status" value="1"/>
</dbReference>
<evidence type="ECO:0008006" key="5">
    <source>
        <dbReference type="Google" id="ProtNLM"/>
    </source>
</evidence>
<dbReference type="Gene3D" id="3.40.50.12700">
    <property type="match status" value="1"/>
</dbReference>
<dbReference type="AlphaFoldDB" id="A0A091TPP0"/>
<protein>
    <recommendedName>
        <fullName evidence="5">SGNH hydrolase-type esterase domain-containing protein</fullName>
    </recommendedName>
</protein>
<reference evidence="3 4" key="1">
    <citation type="submission" date="2014-04" db="EMBL/GenBank/DDBJ databases">
        <title>Genome evolution of avian class.</title>
        <authorList>
            <person name="Zhang G."/>
            <person name="Li C."/>
        </authorList>
    </citation>
    <scope>NUCLEOTIDE SEQUENCE [LARGE SCALE GENOMIC DNA]</scope>
    <source>
        <strain evidence="3">BGI_N334</strain>
    </source>
</reference>
<feature type="region of interest" description="Disordered" evidence="2">
    <location>
        <begin position="77"/>
        <end position="128"/>
    </location>
</feature>